<proteinExistence type="inferred from homology"/>
<evidence type="ECO:0000256" key="2">
    <source>
        <dbReference type="ARBA" id="ARBA00022670"/>
    </source>
</evidence>
<feature type="domain" description="NlpC/P60" evidence="5">
    <location>
        <begin position="44"/>
        <end position="175"/>
    </location>
</feature>
<dbReference type="Gene3D" id="3.90.1720.10">
    <property type="entry name" value="endopeptidase domain like (from Nostoc punctiforme)"/>
    <property type="match status" value="1"/>
</dbReference>
<accession>A0ABP8GFA6</accession>
<evidence type="ECO:0000259" key="5">
    <source>
        <dbReference type="PROSITE" id="PS51935"/>
    </source>
</evidence>
<organism evidence="6 7">
    <name type="scientific">Mucilaginibacter gynuensis</name>
    <dbReference type="NCBI Taxonomy" id="1302236"/>
    <lineage>
        <taxon>Bacteria</taxon>
        <taxon>Pseudomonadati</taxon>
        <taxon>Bacteroidota</taxon>
        <taxon>Sphingobacteriia</taxon>
        <taxon>Sphingobacteriales</taxon>
        <taxon>Sphingobacteriaceae</taxon>
        <taxon>Mucilaginibacter</taxon>
    </lineage>
</organism>
<dbReference type="PANTHER" id="PTHR47053">
    <property type="entry name" value="MUREIN DD-ENDOPEPTIDASE MEPH-RELATED"/>
    <property type="match status" value="1"/>
</dbReference>
<keyword evidence="3" id="KW-0378">Hydrolase</keyword>
<evidence type="ECO:0000256" key="3">
    <source>
        <dbReference type="ARBA" id="ARBA00022801"/>
    </source>
</evidence>
<dbReference type="RefSeq" id="WP_345211341.1">
    <property type="nucleotide sequence ID" value="NZ_BAABFT010000005.1"/>
</dbReference>
<dbReference type="PROSITE" id="PS51935">
    <property type="entry name" value="NLPC_P60"/>
    <property type="match status" value="1"/>
</dbReference>
<dbReference type="InterPro" id="IPR038765">
    <property type="entry name" value="Papain-like_cys_pep_sf"/>
</dbReference>
<comment type="similarity">
    <text evidence="1">Belongs to the peptidase C40 family.</text>
</comment>
<keyword evidence="4" id="KW-0788">Thiol protease</keyword>
<keyword evidence="2" id="KW-0645">Protease</keyword>
<keyword evidence="7" id="KW-1185">Reference proteome</keyword>
<evidence type="ECO:0000256" key="1">
    <source>
        <dbReference type="ARBA" id="ARBA00007074"/>
    </source>
</evidence>
<comment type="caution">
    <text evidence="6">The sequence shown here is derived from an EMBL/GenBank/DDBJ whole genome shotgun (WGS) entry which is preliminary data.</text>
</comment>
<evidence type="ECO:0000256" key="4">
    <source>
        <dbReference type="ARBA" id="ARBA00022807"/>
    </source>
</evidence>
<dbReference type="InterPro" id="IPR000064">
    <property type="entry name" value="NLP_P60_dom"/>
</dbReference>
<dbReference type="Proteomes" id="UP001500582">
    <property type="component" value="Unassembled WGS sequence"/>
</dbReference>
<dbReference type="InterPro" id="IPR051202">
    <property type="entry name" value="Peptidase_C40"/>
</dbReference>
<dbReference type="Pfam" id="PF00877">
    <property type="entry name" value="NLPC_P60"/>
    <property type="match status" value="1"/>
</dbReference>
<dbReference type="EMBL" id="BAABFT010000005">
    <property type="protein sequence ID" value="GAA4323335.1"/>
    <property type="molecule type" value="Genomic_DNA"/>
</dbReference>
<sequence length="178" mass="19804">MIVIVGCNERKDPDQKILLSEKRDTLPAAIPDSVGHFTKVATGALQPLQLVAFAKKLKGTPYKYASTDPAKGLDCSGFITYVFNHFGIIVPRRSYDFTNVKHEVNIRDALPGDLILFTGTDERDKDVGHMGIVVLNNADSTVFIHSTSGHHNKGVVETPLNAYYQKRYVKTVRLFNNK</sequence>
<dbReference type="SUPFAM" id="SSF54001">
    <property type="entry name" value="Cysteine proteinases"/>
    <property type="match status" value="1"/>
</dbReference>
<protein>
    <recommendedName>
        <fullName evidence="5">NlpC/P60 domain-containing protein</fullName>
    </recommendedName>
</protein>
<evidence type="ECO:0000313" key="7">
    <source>
        <dbReference type="Proteomes" id="UP001500582"/>
    </source>
</evidence>
<evidence type="ECO:0000313" key="6">
    <source>
        <dbReference type="EMBL" id="GAA4323335.1"/>
    </source>
</evidence>
<dbReference type="PANTHER" id="PTHR47053:SF1">
    <property type="entry name" value="MUREIN DD-ENDOPEPTIDASE MEPH-RELATED"/>
    <property type="match status" value="1"/>
</dbReference>
<reference evidence="7" key="1">
    <citation type="journal article" date="2019" name="Int. J. Syst. Evol. Microbiol.">
        <title>The Global Catalogue of Microorganisms (GCM) 10K type strain sequencing project: providing services to taxonomists for standard genome sequencing and annotation.</title>
        <authorList>
            <consortium name="The Broad Institute Genomics Platform"/>
            <consortium name="The Broad Institute Genome Sequencing Center for Infectious Disease"/>
            <person name="Wu L."/>
            <person name="Ma J."/>
        </authorList>
    </citation>
    <scope>NUCLEOTIDE SEQUENCE [LARGE SCALE GENOMIC DNA]</scope>
    <source>
        <strain evidence="7">JCM 17705</strain>
    </source>
</reference>
<gene>
    <name evidence="6" type="ORF">GCM10023149_24220</name>
</gene>
<name>A0ABP8GFA6_9SPHI</name>